<proteinExistence type="predicted"/>
<evidence type="ECO:0000313" key="1">
    <source>
        <dbReference type="EMBL" id="KAA8641515.1"/>
    </source>
</evidence>
<dbReference type="Proteomes" id="UP000324241">
    <property type="component" value="Unassembled WGS sequence"/>
</dbReference>
<dbReference type="RefSeq" id="XP_033420877.1">
    <property type="nucleotide sequence ID" value="XM_033576213.1"/>
</dbReference>
<sequence length="195" mass="22145">MEPSGLFSDVYGETDEVAARFEESASTILSALSGCRTSLQQMQKMVFMWHEAYRNMEEKASQTTEVNYKLCCKIRALEEYIESLQYRIYHPTECSMSDHALARWRGYLGDSQVSAQYLYGSQRLKELFNESSQTVGIGDSKICLPTLCNLCSRFLSMTTNNAELGRPGYVCTTLATEHESQMSRKMLRLYLPSGS</sequence>
<dbReference type="AlphaFoldDB" id="A0A5M9M3F2"/>
<evidence type="ECO:0000313" key="2">
    <source>
        <dbReference type="Proteomes" id="UP000324241"/>
    </source>
</evidence>
<comment type="caution">
    <text evidence="1">The sequence shown here is derived from an EMBL/GenBank/DDBJ whole genome shotgun (WGS) entry which is preliminary data.</text>
</comment>
<reference evidence="1 2" key="1">
    <citation type="submission" date="2019-08" db="EMBL/GenBank/DDBJ databases">
        <title>The genome sequence of a newly discovered highly antifungal drug resistant Aspergillus species, Aspergillus tanneri NIH 1004.</title>
        <authorList>
            <person name="Mounaud S."/>
            <person name="Singh I."/>
            <person name="Joardar V."/>
            <person name="Pakala S."/>
            <person name="Pakala S."/>
            <person name="Venepally P."/>
            <person name="Chung J.K."/>
            <person name="Losada L."/>
            <person name="Nierman W.C."/>
        </authorList>
    </citation>
    <scope>NUCLEOTIDE SEQUENCE [LARGE SCALE GENOMIC DNA]</scope>
    <source>
        <strain evidence="1 2">NIH1004</strain>
    </source>
</reference>
<protein>
    <submittedName>
        <fullName evidence="1">Uncharacterized protein</fullName>
    </submittedName>
</protein>
<gene>
    <name evidence="1" type="ORF">ATNIH1004_011651</name>
</gene>
<accession>A0A5M9M3F2</accession>
<name>A0A5M9M3F2_9EURO</name>
<dbReference type="EMBL" id="QUQM01000009">
    <property type="protein sequence ID" value="KAA8641515.1"/>
    <property type="molecule type" value="Genomic_DNA"/>
</dbReference>
<dbReference type="GeneID" id="54334352"/>
<organism evidence="1 2">
    <name type="scientific">Aspergillus tanneri</name>
    <dbReference type="NCBI Taxonomy" id="1220188"/>
    <lineage>
        <taxon>Eukaryota</taxon>
        <taxon>Fungi</taxon>
        <taxon>Dikarya</taxon>
        <taxon>Ascomycota</taxon>
        <taxon>Pezizomycotina</taxon>
        <taxon>Eurotiomycetes</taxon>
        <taxon>Eurotiomycetidae</taxon>
        <taxon>Eurotiales</taxon>
        <taxon>Aspergillaceae</taxon>
        <taxon>Aspergillus</taxon>
        <taxon>Aspergillus subgen. Circumdati</taxon>
    </lineage>
</organism>